<dbReference type="RefSeq" id="WP_344530856.1">
    <property type="nucleotide sequence ID" value="NZ_BAAAUG010000239.1"/>
</dbReference>
<dbReference type="Proteomes" id="UP001501637">
    <property type="component" value="Unassembled WGS sequence"/>
</dbReference>
<keyword evidence="2" id="KW-1185">Reference proteome</keyword>
<comment type="caution">
    <text evidence="1">The sequence shown here is derived from an EMBL/GenBank/DDBJ whole genome shotgun (WGS) entry which is preliminary data.</text>
</comment>
<proteinExistence type="predicted"/>
<reference evidence="2" key="1">
    <citation type="journal article" date="2019" name="Int. J. Syst. Evol. Microbiol.">
        <title>The Global Catalogue of Microorganisms (GCM) 10K type strain sequencing project: providing services to taxonomists for standard genome sequencing and annotation.</title>
        <authorList>
            <consortium name="The Broad Institute Genomics Platform"/>
            <consortium name="The Broad Institute Genome Sequencing Center for Infectious Disease"/>
            <person name="Wu L."/>
            <person name="Ma J."/>
        </authorList>
    </citation>
    <scope>NUCLEOTIDE SEQUENCE [LARGE SCALE GENOMIC DNA]</scope>
    <source>
        <strain evidence="2">JCM 9092</strain>
    </source>
</reference>
<protein>
    <submittedName>
        <fullName evidence="1">Uncharacterized protein</fullName>
    </submittedName>
</protein>
<evidence type="ECO:0000313" key="1">
    <source>
        <dbReference type="EMBL" id="GAA3153350.1"/>
    </source>
</evidence>
<dbReference type="EMBL" id="BAAAUG010000239">
    <property type="protein sequence ID" value="GAA3153350.1"/>
    <property type="molecule type" value="Genomic_DNA"/>
</dbReference>
<sequence length="69" mass="7357">MPQSEADLLALLRELADLEWPQRYNCGEAAAFLGDLATWFGDDFAARCTAEQDSQGVSGNGGAVPADRP</sequence>
<accession>A0ABP6NMB8</accession>
<evidence type="ECO:0000313" key="2">
    <source>
        <dbReference type="Proteomes" id="UP001501637"/>
    </source>
</evidence>
<name>A0ABP6NMB8_9ACTN</name>
<organism evidence="1 2">
    <name type="scientific">Streptomyces rectiviolaceus</name>
    <dbReference type="NCBI Taxonomy" id="332591"/>
    <lineage>
        <taxon>Bacteria</taxon>
        <taxon>Bacillati</taxon>
        <taxon>Actinomycetota</taxon>
        <taxon>Actinomycetes</taxon>
        <taxon>Kitasatosporales</taxon>
        <taxon>Streptomycetaceae</taxon>
        <taxon>Streptomyces</taxon>
    </lineage>
</organism>
<gene>
    <name evidence="1" type="ORF">GCM10010449_83960</name>
</gene>